<dbReference type="EC" id="1.2.4.2" evidence="5"/>
<keyword evidence="8" id="KW-0786">Thiamine pyrophosphate</keyword>
<dbReference type="SMART" id="SM00861">
    <property type="entry name" value="Transket_pyr"/>
    <property type="match status" value="1"/>
</dbReference>
<dbReference type="Gene3D" id="3.40.50.970">
    <property type="match status" value="1"/>
</dbReference>
<evidence type="ECO:0000256" key="8">
    <source>
        <dbReference type="ARBA" id="ARBA00023052"/>
    </source>
</evidence>
<evidence type="ECO:0000256" key="5">
    <source>
        <dbReference type="ARBA" id="ARBA00012280"/>
    </source>
</evidence>
<dbReference type="InterPro" id="IPR001017">
    <property type="entry name" value="DH_E1"/>
</dbReference>
<proteinExistence type="inferred from homology"/>
<evidence type="ECO:0000256" key="7">
    <source>
        <dbReference type="ARBA" id="ARBA00023002"/>
    </source>
</evidence>
<dbReference type="InterPro" id="IPR032106">
    <property type="entry name" value="2-oxogl_dehyd_N"/>
</dbReference>
<organism evidence="13 14">
    <name type="scientific">Methylocystis iwaonis</name>
    <dbReference type="NCBI Taxonomy" id="2885079"/>
    <lineage>
        <taxon>Bacteria</taxon>
        <taxon>Pseudomonadati</taxon>
        <taxon>Pseudomonadota</taxon>
        <taxon>Alphaproteobacteria</taxon>
        <taxon>Hyphomicrobiales</taxon>
        <taxon>Methylocystaceae</taxon>
        <taxon>Methylocystis</taxon>
    </lineage>
</organism>
<dbReference type="NCBIfam" id="NF006914">
    <property type="entry name" value="PRK09404.1"/>
    <property type="match status" value="1"/>
</dbReference>
<dbReference type="PANTHER" id="PTHR23152:SF4">
    <property type="entry name" value="2-OXOADIPATE DEHYDROGENASE COMPLEX COMPONENT E1"/>
    <property type="match status" value="1"/>
</dbReference>
<sequence length="996" mass="110972">MARLETDGVAGPAAPGGPRSTQNNNFAATSFLQGANAAYIEGLLDAYEADPSSVSPEWAKFFVEMGIAPTAAQPPASGPSWARRDWPPTANGEWVSALTGEYPAPAQKPAAKGAPAPAPAAATADDIQRATRDSVRALMMIRAYRMRGHLHANLDPLGLEQRPDHGELHPETYGFKDEDYDRKIFIDGVLGMQYASVFEMVTILRRTYCGSIGFEFMHISNPEEKAWLQARIEGPKKEIVFTDEGKRAIYKKLVEAEGFEKFLDVKYTGTKRFGLDGAEAMVPALEQIIKRGGALGVQEIVLGMAHRGRLNVLCQVMGKPHRALFHEFKGGSFLPDEVEGSGDVKYHLGASSDREFDNNKVHLSLTANPSHLEIVDPVVLGKVRAKQDQHDGDRRTVLPLLIHGDAAFAGQGVVAECFGLSGLKGHRTGGSVHFIINNQIGFTTYPRFSRSSPYPSDVAKMVEAPIFHVNGDDPEAVVFAARVATEFRQQFQKPVVIDMWCYRRFGHNEGDEPGFTQPLMYKKIRAHRTTLDLYGEKLANEGQLAKADADRMKEEWRARLEVEFEASGTYKPNKADWLDGRWAGLKPGYQASEDERRGKTGAPLETLRDIGARLTTIPPDFKAHRTIQRFLDNRRNAIEEGTSIDWATAEALAFGALLIEGWDVRLSGQDSERGTFSQRHSVLIDQETEARYIPLDHISPEQGRFEVINSMLSEEAVLGFEYGYSLAEPNALVLWEAQFGDFANGAQVIFDQFLSAGERKWLRMSGLVCLLPHGYEGQGPEHSSARLERYLQLCAEDNMQVANCSTPANYFHILRRQLHRNLRKPLILMAPKSLLRHKRCVSRLGEMGMASSFQRILLDDGETHETALLKPDEQIRRVVLCSGKVYYDLLEDREKRGIDDVYLLRVEQLYPFPLKSLVTALSRFKNADIAWCQEEPKNMGAWFFVEPYLEWVLAQVGATAKRARYIGRPASASTAAGAMSKHLAQLRAFLDDAFAA</sequence>
<dbReference type="InterPro" id="IPR031717">
    <property type="entry name" value="ODO-1/KGD_C"/>
</dbReference>
<dbReference type="EMBL" id="AP027142">
    <property type="protein sequence ID" value="BDV35722.1"/>
    <property type="molecule type" value="Genomic_DNA"/>
</dbReference>
<dbReference type="Gene3D" id="1.10.287.1150">
    <property type="entry name" value="TPP helical domain"/>
    <property type="match status" value="1"/>
</dbReference>
<dbReference type="Gene3D" id="3.40.50.11610">
    <property type="entry name" value="Multifunctional 2-oxoglutarate metabolism enzyme, C-terminal domain"/>
    <property type="match status" value="1"/>
</dbReference>
<evidence type="ECO:0000256" key="1">
    <source>
        <dbReference type="ARBA" id="ARBA00001964"/>
    </source>
</evidence>
<dbReference type="Proteomes" id="UP001317629">
    <property type="component" value="Chromosome"/>
</dbReference>
<evidence type="ECO:0000313" key="13">
    <source>
        <dbReference type="EMBL" id="BDV35722.1"/>
    </source>
</evidence>
<feature type="region of interest" description="Disordered" evidence="11">
    <location>
        <begin position="1"/>
        <end position="25"/>
    </location>
</feature>
<dbReference type="NCBIfam" id="NF008907">
    <property type="entry name" value="PRK12270.1"/>
    <property type="match status" value="1"/>
</dbReference>
<comment type="similarity">
    <text evidence="3">Belongs to the alpha-ketoglutarate dehydrogenase family.</text>
</comment>
<comment type="subunit">
    <text evidence="4">Homodimer. Part of the 2-oxoglutarate dehydrogenase (OGDH) complex composed of E1 (2-oxoglutarate dehydrogenase), E2 (dihydrolipoamide succinyltransferase) and E3 (dihydrolipoamide dehydrogenase); the complex contains multiple copies of the three enzymatic components (E1, E2 and E3).</text>
</comment>
<dbReference type="Pfam" id="PF00676">
    <property type="entry name" value="E1_dh"/>
    <property type="match status" value="1"/>
</dbReference>
<dbReference type="NCBIfam" id="TIGR00239">
    <property type="entry name" value="2oxo_dh_E1"/>
    <property type="match status" value="1"/>
</dbReference>
<evidence type="ECO:0000313" key="14">
    <source>
        <dbReference type="Proteomes" id="UP001317629"/>
    </source>
</evidence>
<protein>
    <recommendedName>
        <fullName evidence="6">2-oxoglutarate dehydrogenase E1 component</fullName>
        <ecNumber evidence="5">1.2.4.2</ecNumber>
    </recommendedName>
    <alternativeName>
        <fullName evidence="10">Alpha-ketoglutarate dehydrogenase</fullName>
    </alternativeName>
</protein>
<accession>A0ABM8ECQ4</accession>
<name>A0ABM8ECQ4_9HYPH</name>
<evidence type="ECO:0000256" key="2">
    <source>
        <dbReference type="ARBA" id="ARBA00003906"/>
    </source>
</evidence>
<dbReference type="Pfam" id="PF16870">
    <property type="entry name" value="OxoGdeHyase_C"/>
    <property type="match status" value="1"/>
</dbReference>
<dbReference type="InterPro" id="IPR005475">
    <property type="entry name" value="Transketolase-like_Pyr-bd"/>
</dbReference>
<evidence type="ECO:0000256" key="4">
    <source>
        <dbReference type="ARBA" id="ARBA00011301"/>
    </source>
</evidence>
<keyword evidence="14" id="KW-1185">Reference proteome</keyword>
<gene>
    <name evidence="13" type="primary">sucA</name>
    <name evidence="13" type="ORF">SS37A_32510</name>
</gene>
<dbReference type="Pfam" id="PF02779">
    <property type="entry name" value="Transket_pyr"/>
    <property type="match status" value="1"/>
</dbReference>
<evidence type="ECO:0000256" key="6">
    <source>
        <dbReference type="ARBA" id="ARBA00013321"/>
    </source>
</evidence>
<feature type="domain" description="Transketolase-like pyrimidine-binding" evidence="12">
    <location>
        <begin position="644"/>
        <end position="837"/>
    </location>
</feature>
<evidence type="ECO:0000256" key="11">
    <source>
        <dbReference type="SAM" id="MobiDB-lite"/>
    </source>
</evidence>
<dbReference type="RefSeq" id="WP_281929228.1">
    <property type="nucleotide sequence ID" value="NZ_AP027142.1"/>
</dbReference>
<comment type="function">
    <text evidence="2">E1 component of the 2-oxoglutarate dehydrogenase (OGDH) complex which catalyzes the decarboxylation of 2-oxoglutarate, the first step in the conversion of 2-oxoglutarate to succinyl-CoA and CO(2).</text>
</comment>
<feature type="region of interest" description="Disordered" evidence="11">
    <location>
        <begin position="104"/>
        <end position="127"/>
    </location>
</feature>
<evidence type="ECO:0000259" key="12">
    <source>
        <dbReference type="SMART" id="SM00861"/>
    </source>
</evidence>
<comment type="cofactor">
    <cofactor evidence="1">
        <name>thiamine diphosphate</name>
        <dbReference type="ChEBI" id="CHEBI:58937"/>
    </cofactor>
</comment>
<evidence type="ECO:0000256" key="9">
    <source>
        <dbReference type="ARBA" id="ARBA00023152"/>
    </source>
</evidence>
<keyword evidence="7" id="KW-0560">Oxidoreductase</keyword>
<evidence type="ECO:0000256" key="10">
    <source>
        <dbReference type="ARBA" id="ARBA00030680"/>
    </source>
</evidence>
<dbReference type="PIRSF" id="PIRSF000157">
    <property type="entry name" value="Oxoglu_dh_E1"/>
    <property type="match status" value="1"/>
</dbReference>
<dbReference type="InterPro" id="IPR029061">
    <property type="entry name" value="THDP-binding"/>
</dbReference>
<dbReference type="Gene3D" id="3.40.50.12470">
    <property type="match status" value="1"/>
</dbReference>
<dbReference type="Pfam" id="PF16078">
    <property type="entry name" value="2-oxogl_dehyd_N"/>
    <property type="match status" value="1"/>
</dbReference>
<evidence type="ECO:0000256" key="3">
    <source>
        <dbReference type="ARBA" id="ARBA00006936"/>
    </source>
</evidence>
<dbReference type="CDD" id="cd02016">
    <property type="entry name" value="TPP_E1_OGDC_like"/>
    <property type="match status" value="1"/>
</dbReference>
<dbReference type="InterPro" id="IPR011603">
    <property type="entry name" value="2oxoglutarate_DH_E1"/>
</dbReference>
<feature type="compositionally biased region" description="Low complexity" evidence="11">
    <location>
        <begin position="104"/>
        <end position="124"/>
    </location>
</feature>
<reference evidence="13 14" key="1">
    <citation type="journal article" date="2023" name="Int. J. Syst. Evol. Microbiol.">
        <title>Methylocystis iwaonis sp. nov., a type II methane-oxidizing bacterium from surface soil of a rice paddy field in Japan, and emended description of the genus Methylocystis (ex Whittenbury et al. 1970) Bowman et al. 1993.</title>
        <authorList>
            <person name="Kaise H."/>
            <person name="Sawadogo J.B."/>
            <person name="Alam M.S."/>
            <person name="Ueno C."/>
            <person name="Dianou D."/>
            <person name="Shinjo R."/>
            <person name="Asakawa S."/>
        </authorList>
    </citation>
    <scope>NUCLEOTIDE SEQUENCE [LARGE SCALE GENOMIC DNA]</scope>
    <source>
        <strain evidence="13 14">SS37A-Re</strain>
    </source>
</reference>
<dbReference type="PANTHER" id="PTHR23152">
    <property type="entry name" value="2-OXOGLUTARATE DEHYDROGENASE"/>
    <property type="match status" value="1"/>
</dbReference>
<dbReference type="SUPFAM" id="SSF52518">
    <property type="entry name" value="Thiamin diphosphate-binding fold (THDP-binding)"/>
    <property type="match status" value="2"/>
</dbReference>
<dbReference type="InterPro" id="IPR042179">
    <property type="entry name" value="KGD_C_sf"/>
</dbReference>
<keyword evidence="9" id="KW-0324">Glycolysis</keyword>